<organism evidence="1 2">
    <name type="scientific">Enemella evansiae</name>
    <dbReference type="NCBI Taxonomy" id="2016499"/>
    <lineage>
        <taxon>Bacteria</taxon>
        <taxon>Bacillati</taxon>
        <taxon>Actinomycetota</taxon>
        <taxon>Actinomycetes</taxon>
        <taxon>Propionibacteriales</taxon>
        <taxon>Propionibacteriaceae</taxon>
        <taxon>Enemella</taxon>
    </lineage>
</organism>
<dbReference type="Gene3D" id="1.10.10.60">
    <property type="entry name" value="Homeodomain-like"/>
    <property type="match status" value="1"/>
</dbReference>
<proteinExistence type="predicted"/>
<protein>
    <recommendedName>
        <fullName evidence="3">Helix-turn-helix domain-containing protein</fullName>
    </recommendedName>
</protein>
<evidence type="ECO:0000313" key="1">
    <source>
        <dbReference type="EMBL" id="OYO16278.1"/>
    </source>
</evidence>
<keyword evidence="2" id="KW-1185">Reference proteome</keyword>
<name>A0A255GKA6_9ACTN</name>
<sequence>MSTAVRPGSLVPLQKAALRTDARILAGRGWSVAAIASRLGVSPSTVSRWLM</sequence>
<dbReference type="RefSeq" id="WP_094404942.1">
    <property type="nucleotide sequence ID" value="NZ_NMVO01000004.1"/>
</dbReference>
<dbReference type="InterPro" id="IPR009057">
    <property type="entry name" value="Homeodomain-like_sf"/>
</dbReference>
<dbReference type="SUPFAM" id="SSF46689">
    <property type="entry name" value="Homeodomain-like"/>
    <property type="match status" value="1"/>
</dbReference>
<evidence type="ECO:0008006" key="3">
    <source>
        <dbReference type="Google" id="ProtNLM"/>
    </source>
</evidence>
<dbReference type="AlphaFoldDB" id="A0A255GKA6"/>
<dbReference type="EMBL" id="NMVO01000004">
    <property type="protein sequence ID" value="OYO16278.1"/>
    <property type="molecule type" value="Genomic_DNA"/>
</dbReference>
<dbReference type="Pfam" id="PF13384">
    <property type="entry name" value="HTH_23"/>
    <property type="match status" value="1"/>
</dbReference>
<gene>
    <name evidence="1" type="ORF">CGZ94_04885</name>
</gene>
<dbReference type="Proteomes" id="UP000215896">
    <property type="component" value="Unassembled WGS sequence"/>
</dbReference>
<accession>A0A255GKA6</accession>
<reference evidence="1 2" key="1">
    <citation type="submission" date="2017-07" db="EMBL/GenBank/DDBJ databases">
        <title>Draft whole genome sequences of clinical Proprionibacteriaceae strains.</title>
        <authorList>
            <person name="Bernier A.-M."/>
            <person name="Bernard K."/>
            <person name="Domingo M.-C."/>
        </authorList>
    </citation>
    <scope>NUCLEOTIDE SEQUENCE [LARGE SCALE GENOMIC DNA]</scope>
    <source>
        <strain evidence="1 2">NML 030167</strain>
    </source>
</reference>
<evidence type="ECO:0000313" key="2">
    <source>
        <dbReference type="Proteomes" id="UP000215896"/>
    </source>
</evidence>
<comment type="caution">
    <text evidence="1">The sequence shown here is derived from an EMBL/GenBank/DDBJ whole genome shotgun (WGS) entry which is preliminary data.</text>
</comment>